<evidence type="ECO:0000313" key="3">
    <source>
        <dbReference type="Proteomes" id="UP001231518"/>
    </source>
</evidence>
<dbReference type="Proteomes" id="UP001231518">
    <property type="component" value="Chromosome 24"/>
</dbReference>
<keyword evidence="3" id="KW-1185">Reference proteome</keyword>
<gene>
    <name evidence="2" type="ORF">PYW07_009985</name>
</gene>
<organism evidence="2 3">
    <name type="scientific">Mythimna separata</name>
    <name type="common">Oriental armyworm</name>
    <name type="synonym">Pseudaletia separata</name>
    <dbReference type="NCBI Taxonomy" id="271217"/>
    <lineage>
        <taxon>Eukaryota</taxon>
        <taxon>Metazoa</taxon>
        <taxon>Ecdysozoa</taxon>
        <taxon>Arthropoda</taxon>
        <taxon>Hexapoda</taxon>
        <taxon>Insecta</taxon>
        <taxon>Pterygota</taxon>
        <taxon>Neoptera</taxon>
        <taxon>Endopterygota</taxon>
        <taxon>Lepidoptera</taxon>
        <taxon>Glossata</taxon>
        <taxon>Ditrysia</taxon>
        <taxon>Noctuoidea</taxon>
        <taxon>Noctuidae</taxon>
        <taxon>Noctuinae</taxon>
        <taxon>Hadenini</taxon>
        <taxon>Mythimna</taxon>
    </lineage>
</organism>
<feature type="compositionally biased region" description="Polar residues" evidence="1">
    <location>
        <begin position="11"/>
        <end position="24"/>
    </location>
</feature>
<reference evidence="2" key="1">
    <citation type="submission" date="2023-03" db="EMBL/GenBank/DDBJ databases">
        <title>Chromosome-level genomes of two armyworms, Mythimna separata and Mythimna loreyi, provide insights into the biosynthesis and reception of sex pheromones.</title>
        <authorList>
            <person name="Zhao H."/>
        </authorList>
    </citation>
    <scope>NUCLEOTIDE SEQUENCE</scope>
    <source>
        <strain evidence="2">BeijingLab</strain>
        <tissue evidence="2">Pupa</tissue>
    </source>
</reference>
<evidence type="ECO:0000313" key="2">
    <source>
        <dbReference type="EMBL" id="KAJ8715503.1"/>
    </source>
</evidence>
<evidence type="ECO:0000256" key="1">
    <source>
        <dbReference type="SAM" id="MobiDB-lite"/>
    </source>
</evidence>
<name>A0AAD8DRA8_MYTSE</name>
<protein>
    <submittedName>
        <fullName evidence="2">Uncharacterized protein</fullName>
    </submittedName>
</protein>
<proteinExistence type="predicted"/>
<dbReference type="EMBL" id="JARGEI010000018">
    <property type="protein sequence ID" value="KAJ8715503.1"/>
    <property type="molecule type" value="Genomic_DNA"/>
</dbReference>
<sequence length="313" mass="35627">MSVVRSPPQSPITYTEGNRDSIATMSGIDRSEKIGGSQPDLRKTALSDNINQITFRAKRKTPDDDFGAQFKQFQTKMESIIMDMTKTQTENINKISQGVSEIKEQISLIKVTTDLLSSEQAKIKSELTNISSFRVNIEEKVVAIENEIASLKNSPTSMINTSLLSYEDFVSETQERFQREKNIIIRGIKEIKSSNLEERRSHDGEEVKKVLKMAVSDHMEPTKTIRLGKYNPDISRPIKVIFSTSEAAKLILRNKSNIKSEDIKIYTDETPYQQKYRNNLKDELKRRVAGGEKDITIKYIKGTPKITKIQSKN</sequence>
<feature type="region of interest" description="Disordered" evidence="1">
    <location>
        <begin position="1"/>
        <end position="42"/>
    </location>
</feature>
<dbReference type="AlphaFoldDB" id="A0AAD8DRA8"/>
<accession>A0AAD8DRA8</accession>
<comment type="caution">
    <text evidence="2">The sequence shown here is derived from an EMBL/GenBank/DDBJ whole genome shotgun (WGS) entry which is preliminary data.</text>
</comment>